<dbReference type="Proteomes" id="UP000015106">
    <property type="component" value="Chromosome 2"/>
</dbReference>
<accession>A0A8R7TFQ7</accession>
<dbReference type="EnsemblPlants" id="TuG1812G0200002231.01.T01">
    <property type="protein sequence ID" value="TuG1812G0200002231.01.T01.cds310869"/>
    <property type="gene ID" value="TuG1812G0200002231.01"/>
</dbReference>
<evidence type="ECO:0000313" key="2">
    <source>
        <dbReference type="Proteomes" id="UP000015106"/>
    </source>
</evidence>
<dbReference type="AlphaFoldDB" id="A0A8R7TFQ7"/>
<reference evidence="1" key="2">
    <citation type="submission" date="2018-03" db="EMBL/GenBank/DDBJ databases">
        <title>The Triticum urartu genome reveals the dynamic nature of wheat genome evolution.</title>
        <authorList>
            <person name="Ling H."/>
            <person name="Ma B."/>
            <person name="Shi X."/>
            <person name="Liu H."/>
            <person name="Dong L."/>
            <person name="Sun H."/>
            <person name="Cao Y."/>
            <person name="Gao Q."/>
            <person name="Zheng S."/>
            <person name="Li Y."/>
            <person name="Yu Y."/>
            <person name="Du H."/>
            <person name="Qi M."/>
            <person name="Li Y."/>
            <person name="Yu H."/>
            <person name="Cui Y."/>
            <person name="Wang N."/>
            <person name="Chen C."/>
            <person name="Wu H."/>
            <person name="Zhao Y."/>
            <person name="Zhang J."/>
            <person name="Li Y."/>
            <person name="Zhou W."/>
            <person name="Zhang B."/>
            <person name="Hu W."/>
            <person name="Eijk M."/>
            <person name="Tang J."/>
            <person name="Witsenboer H."/>
            <person name="Zhao S."/>
            <person name="Li Z."/>
            <person name="Zhang A."/>
            <person name="Wang D."/>
            <person name="Liang C."/>
        </authorList>
    </citation>
    <scope>NUCLEOTIDE SEQUENCE [LARGE SCALE GENOMIC DNA]</scope>
    <source>
        <strain evidence="1">cv. G1812</strain>
    </source>
</reference>
<keyword evidence="2" id="KW-1185">Reference proteome</keyword>
<dbReference type="Gramene" id="TuG1812G0200002231.01.T01">
    <property type="protein sequence ID" value="TuG1812G0200002231.01.T01.cds310869"/>
    <property type="gene ID" value="TuG1812G0200002231.01"/>
</dbReference>
<protein>
    <submittedName>
        <fullName evidence="1">Uncharacterized protein</fullName>
    </submittedName>
</protein>
<evidence type="ECO:0000313" key="1">
    <source>
        <dbReference type="EnsemblPlants" id="TuG1812G0200002231.01.T01.cds310869"/>
    </source>
</evidence>
<reference evidence="1" key="3">
    <citation type="submission" date="2022-06" db="UniProtKB">
        <authorList>
            <consortium name="EnsemblPlants"/>
        </authorList>
    </citation>
    <scope>IDENTIFICATION</scope>
</reference>
<name>A0A8R7TFQ7_TRIUA</name>
<sequence length="44" mass="4980">MSYILKSLSRRPGDVILFVPVDGDGDFSPLLLPKKNLPRRRGVR</sequence>
<organism evidence="1 2">
    <name type="scientific">Triticum urartu</name>
    <name type="common">Red wild einkorn</name>
    <name type="synonym">Crithodium urartu</name>
    <dbReference type="NCBI Taxonomy" id="4572"/>
    <lineage>
        <taxon>Eukaryota</taxon>
        <taxon>Viridiplantae</taxon>
        <taxon>Streptophyta</taxon>
        <taxon>Embryophyta</taxon>
        <taxon>Tracheophyta</taxon>
        <taxon>Spermatophyta</taxon>
        <taxon>Magnoliopsida</taxon>
        <taxon>Liliopsida</taxon>
        <taxon>Poales</taxon>
        <taxon>Poaceae</taxon>
        <taxon>BOP clade</taxon>
        <taxon>Pooideae</taxon>
        <taxon>Triticodae</taxon>
        <taxon>Triticeae</taxon>
        <taxon>Triticinae</taxon>
        <taxon>Triticum</taxon>
    </lineage>
</organism>
<proteinExistence type="predicted"/>
<reference evidence="2" key="1">
    <citation type="journal article" date="2013" name="Nature">
        <title>Draft genome of the wheat A-genome progenitor Triticum urartu.</title>
        <authorList>
            <person name="Ling H.Q."/>
            <person name="Zhao S."/>
            <person name="Liu D."/>
            <person name="Wang J."/>
            <person name="Sun H."/>
            <person name="Zhang C."/>
            <person name="Fan H."/>
            <person name="Li D."/>
            <person name="Dong L."/>
            <person name="Tao Y."/>
            <person name="Gao C."/>
            <person name="Wu H."/>
            <person name="Li Y."/>
            <person name="Cui Y."/>
            <person name="Guo X."/>
            <person name="Zheng S."/>
            <person name="Wang B."/>
            <person name="Yu K."/>
            <person name="Liang Q."/>
            <person name="Yang W."/>
            <person name="Lou X."/>
            <person name="Chen J."/>
            <person name="Feng M."/>
            <person name="Jian J."/>
            <person name="Zhang X."/>
            <person name="Luo G."/>
            <person name="Jiang Y."/>
            <person name="Liu J."/>
            <person name="Wang Z."/>
            <person name="Sha Y."/>
            <person name="Zhang B."/>
            <person name="Wu H."/>
            <person name="Tang D."/>
            <person name="Shen Q."/>
            <person name="Xue P."/>
            <person name="Zou S."/>
            <person name="Wang X."/>
            <person name="Liu X."/>
            <person name="Wang F."/>
            <person name="Yang Y."/>
            <person name="An X."/>
            <person name="Dong Z."/>
            <person name="Zhang K."/>
            <person name="Zhang X."/>
            <person name="Luo M.C."/>
            <person name="Dvorak J."/>
            <person name="Tong Y."/>
            <person name="Wang J."/>
            <person name="Yang H."/>
            <person name="Li Z."/>
            <person name="Wang D."/>
            <person name="Zhang A."/>
            <person name="Wang J."/>
        </authorList>
    </citation>
    <scope>NUCLEOTIDE SEQUENCE</scope>
    <source>
        <strain evidence="2">cv. G1812</strain>
    </source>
</reference>